<sequence>MRSLLLQFFWTVSVAIASPWPDVVDSNQTLLTWEDGILPIGTYIATGVSGIIRLAEYLTIHPEATITHLLISDSTTEDVDTFYGYLSASFMWEESDWGLVEKKLTDKEKVRVEEVVCDTQAPLQRILDMAAPSLETLSFLTYIPELNSNLDCDGIAWKEDLRAAAILRRDYPSLHHLTLRLTELFRWADDDDDEPAHPLHYGLHFPSVTHLHTATLRQRGSPSLASHLHYFRNLTHRRISGITSSYQLPSDMIHTYRNPGLVDHFKENVLGIPYRYTVPLQPVPRNLTVIVQPGFDPMFDGGWCGTPGVEYDAIFQTLANRSQIYVKFPIEEDYQKYGNPRGIVPLRRAIMEFVDLVQGGDGDWTIPEPAGGGGVVVESAYERR</sequence>
<dbReference type="OrthoDB" id="2982755at2759"/>
<keyword evidence="3" id="KW-1185">Reference proteome</keyword>
<dbReference type="AlphaFoldDB" id="A0A8H6YPY9"/>
<evidence type="ECO:0000256" key="1">
    <source>
        <dbReference type="SAM" id="SignalP"/>
    </source>
</evidence>
<dbReference type="EMBL" id="JACAZI010000004">
    <property type="protein sequence ID" value="KAF7363017.1"/>
    <property type="molecule type" value="Genomic_DNA"/>
</dbReference>
<name>A0A8H6YPY9_9AGAR</name>
<reference evidence="2" key="1">
    <citation type="submission" date="2020-05" db="EMBL/GenBank/DDBJ databases">
        <title>Mycena genomes resolve the evolution of fungal bioluminescence.</title>
        <authorList>
            <person name="Tsai I.J."/>
        </authorList>
    </citation>
    <scope>NUCLEOTIDE SEQUENCE</scope>
    <source>
        <strain evidence="2">CCC161011</strain>
    </source>
</reference>
<organism evidence="2 3">
    <name type="scientific">Mycena venus</name>
    <dbReference type="NCBI Taxonomy" id="2733690"/>
    <lineage>
        <taxon>Eukaryota</taxon>
        <taxon>Fungi</taxon>
        <taxon>Dikarya</taxon>
        <taxon>Basidiomycota</taxon>
        <taxon>Agaricomycotina</taxon>
        <taxon>Agaricomycetes</taxon>
        <taxon>Agaricomycetidae</taxon>
        <taxon>Agaricales</taxon>
        <taxon>Marasmiineae</taxon>
        <taxon>Mycenaceae</taxon>
        <taxon>Mycena</taxon>
    </lineage>
</organism>
<evidence type="ECO:0000313" key="3">
    <source>
        <dbReference type="Proteomes" id="UP000620124"/>
    </source>
</evidence>
<feature type="chain" id="PRO_5034609770" evidence="1">
    <location>
        <begin position="18"/>
        <end position="384"/>
    </location>
</feature>
<keyword evidence="1" id="KW-0732">Signal</keyword>
<evidence type="ECO:0000313" key="2">
    <source>
        <dbReference type="EMBL" id="KAF7363017.1"/>
    </source>
</evidence>
<comment type="caution">
    <text evidence="2">The sequence shown here is derived from an EMBL/GenBank/DDBJ whole genome shotgun (WGS) entry which is preliminary data.</text>
</comment>
<feature type="signal peptide" evidence="1">
    <location>
        <begin position="1"/>
        <end position="17"/>
    </location>
</feature>
<gene>
    <name evidence="2" type="ORF">MVEN_00653500</name>
</gene>
<accession>A0A8H6YPY9</accession>
<proteinExistence type="predicted"/>
<protein>
    <submittedName>
        <fullName evidence="2">Uncharacterized protein</fullName>
    </submittedName>
</protein>
<dbReference type="Proteomes" id="UP000620124">
    <property type="component" value="Unassembled WGS sequence"/>
</dbReference>